<keyword evidence="9" id="KW-0066">ATP synthesis</keyword>
<dbReference type="Proteomes" id="UP001497383">
    <property type="component" value="Chromosome 2"/>
</dbReference>
<keyword evidence="7" id="KW-0496">Mitochondrion</keyword>
<evidence type="ECO:0000256" key="1">
    <source>
        <dbReference type="ARBA" id="ARBA00004325"/>
    </source>
</evidence>
<keyword evidence="6" id="KW-0406">Ion transport</keyword>
<comment type="subcellular location">
    <subcellularLocation>
        <location evidence="1">Mitochondrion membrane</location>
    </subcellularLocation>
</comment>
<keyword evidence="8" id="KW-0472">Membrane</keyword>
<evidence type="ECO:0008006" key="12">
    <source>
        <dbReference type="Google" id="ProtNLM"/>
    </source>
</evidence>
<evidence type="ECO:0000256" key="3">
    <source>
        <dbReference type="ARBA" id="ARBA00022448"/>
    </source>
</evidence>
<dbReference type="InterPro" id="IPR006808">
    <property type="entry name" value="ATP_synth_F0_gsu_mt"/>
</dbReference>
<evidence type="ECO:0000256" key="5">
    <source>
        <dbReference type="ARBA" id="ARBA00022781"/>
    </source>
</evidence>
<keyword evidence="5" id="KW-0375">Hydrogen ion transport</keyword>
<comment type="similarity">
    <text evidence="2">Belongs to the ATPase g subunit family.</text>
</comment>
<dbReference type="Pfam" id="PF04718">
    <property type="entry name" value="ATP-synt_G"/>
    <property type="match status" value="1"/>
</dbReference>
<gene>
    <name evidence="10" type="ORF">LODBEIA_P14040</name>
</gene>
<accession>A0ABP0ZG81</accession>
<evidence type="ECO:0000256" key="7">
    <source>
        <dbReference type="ARBA" id="ARBA00023128"/>
    </source>
</evidence>
<evidence type="ECO:0000256" key="6">
    <source>
        <dbReference type="ARBA" id="ARBA00023065"/>
    </source>
</evidence>
<protein>
    <recommendedName>
        <fullName evidence="12">ATP synthase subunit g, mitochondrial</fullName>
    </recommendedName>
</protein>
<dbReference type="GeneID" id="92206600"/>
<name>A0ABP0ZG81_9ASCO</name>
<dbReference type="RefSeq" id="XP_066828342.1">
    <property type="nucleotide sequence ID" value="XM_066971289.1"/>
</dbReference>
<sequence>MEIFQRRKSHLGFLFIFTTTASTNLLDGEEIEIMSAIVSKAAQLADSIISKSNELVSKSVYWSKVSWETTKIVAQKEGLNPPTAKQFETAYKNAWKYLTDAKDQQKLLQEAKSFKLDTKSAVQLGVYGIQIAGFFTVGEVIGRRRIFGYPALDTHHH</sequence>
<evidence type="ECO:0000313" key="11">
    <source>
        <dbReference type="Proteomes" id="UP001497383"/>
    </source>
</evidence>
<evidence type="ECO:0000256" key="8">
    <source>
        <dbReference type="ARBA" id="ARBA00023136"/>
    </source>
</evidence>
<keyword evidence="4" id="KW-0138">CF(0)</keyword>
<organism evidence="10 11">
    <name type="scientific">Lodderomyces beijingensis</name>
    <dbReference type="NCBI Taxonomy" id="1775926"/>
    <lineage>
        <taxon>Eukaryota</taxon>
        <taxon>Fungi</taxon>
        <taxon>Dikarya</taxon>
        <taxon>Ascomycota</taxon>
        <taxon>Saccharomycotina</taxon>
        <taxon>Pichiomycetes</taxon>
        <taxon>Debaryomycetaceae</taxon>
        <taxon>Candida/Lodderomyces clade</taxon>
        <taxon>Lodderomyces</taxon>
    </lineage>
</organism>
<keyword evidence="11" id="KW-1185">Reference proteome</keyword>
<proteinExistence type="inferred from homology"/>
<dbReference type="EMBL" id="OZ022406">
    <property type="protein sequence ID" value="CAK9436882.1"/>
    <property type="molecule type" value="Genomic_DNA"/>
</dbReference>
<reference evidence="10 11" key="1">
    <citation type="submission" date="2024-03" db="EMBL/GenBank/DDBJ databases">
        <authorList>
            <person name="Brejova B."/>
        </authorList>
    </citation>
    <scope>NUCLEOTIDE SEQUENCE [LARGE SCALE GENOMIC DNA]</scope>
    <source>
        <strain evidence="10 11">CBS 14171</strain>
    </source>
</reference>
<evidence type="ECO:0000256" key="4">
    <source>
        <dbReference type="ARBA" id="ARBA00022547"/>
    </source>
</evidence>
<evidence type="ECO:0000256" key="9">
    <source>
        <dbReference type="ARBA" id="ARBA00023310"/>
    </source>
</evidence>
<keyword evidence="3" id="KW-0813">Transport</keyword>
<evidence type="ECO:0000313" key="10">
    <source>
        <dbReference type="EMBL" id="CAK9436882.1"/>
    </source>
</evidence>
<evidence type="ECO:0000256" key="2">
    <source>
        <dbReference type="ARBA" id="ARBA00005699"/>
    </source>
</evidence>